<evidence type="ECO:0000313" key="3">
    <source>
        <dbReference type="Proteomes" id="UP000306628"/>
    </source>
</evidence>
<keyword evidence="3" id="KW-1185">Reference proteome</keyword>
<proteinExistence type="predicted"/>
<dbReference type="Proteomes" id="UP000306628">
    <property type="component" value="Unassembled WGS sequence"/>
</dbReference>
<dbReference type="InterPro" id="IPR005077">
    <property type="entry name" value="Peptidase_C11"/>
</dbReference>
<dbReference type="OrthoDB" id="9810670at2"/>
<dbReference type="AlphaFoldDB" id="A0A5S4G5X1"/>
<name>A0A5S4G5X1_9ACTN</name>
<feature type="domain" description="Peptidoglycan binding-like" evidence="1">
    <location>
        <begin position="11"/>
        <end position="66"/>
    </location>
</feature>
<dbReference type="Pfam" id="PF03415">
    <property type="entry name" value="Peptidase_C11"/>
    <property type="match status" value="2"/>
</dbReference>
<comment type="caution">
    <text evidence="2">The sequence shown here is derived from an EMBL/GenBank/DDBJ whole genome shotgun (WGS) entry which is preliminary data.</text>
</comment>
<dbReference type="RefSeq" id="WP_138694295.1">
    <property type="nucleotide sequence ID" value="NZ_VCKX01000143.1"/>
</dbReference>
<gene>
    <name evidence="2" type="ORF">ETD85_36020</name>
</gene>
<dbReference type="PANTHER" id="PTHR37835:SF1">
    <property type="entry name" value="ALPHA-CLOSTRIPAIN"/>
    <property type="match status" value="1"/>
</dbReference>
<organism evidence="2 3">
    <name type="scientific">Nonomuraea zeae</name>
    <dbReference type="NCBI Taxonomy" id="1642303"/>
    <lineage>
        <taxon>Bacteria</taxon>
        <taxon>Bacillati</taxon>
        <taxon>Actinomycetota</taxon>
        <taxon>Actinomycetes</taxon>
        <taxon>Streptosporangiales</taxon>
        <taxon>Streptosporangiaceae</taxon>
        <taxon>Nonomuraea</taxon>
    </lineage>
</organism>
<dbReference type="InterPro" id="IPR036365">
    <property type="entry name" value="PGBD-like_sf"/>
</dbReference>
<dbReference type="InterPro" id="IPR002477">
    <property type="entry name" value="Peptidoglycan-bd-like"/>
</dbReference>
<protein>
    <recommendedName>
        <fullName evidence="1">Peptidoglycan binding-like domain-containing protein</fullName>
    </recommendedName>
</protein>
<dbReference type="Pfam" id="PF01471">
    <property type="entry name" value="PG_binding_1"/>
    <property type="match status" value="1"/>
</dbReference>
<dbReference type="EMBL" id="VCKX01000143">
    <property type="protein sequence ID" value="TMR28406.1"/>
    <property type="molecule type" value="Genomic_DNA"/>
</dbReference>
<reference evidence="2 3" key="1">
    <citation type="submission" date="2019-05" db="EMBL/GenBank/DDBJ databases">
        <title>Draft genome sequence of Nonomuraea zeae DSM 100528.</title>
        <authorList>
            <person name="Saricaoglu S."/>
            <person name="Isik K."/>
        </authorList>
    </citation>
    <scope>NUCLEOTIDE SEQUENCE [LARGE SCALE GENOMIC DNA]</scope>
    <source>
        <strain evidence="2 3">DSM 100528</strain>
    </source>
</reference>
<accession>A0A5S4G5X1</accession>
<dbReference type="Gene3D" id="1.10.101.10">
    <property type="entry name" value="PGBD-like superfamily/PGBD"/>
    <property type="match status" value="1"/>
</dbReference>
<dbReference type="PANTHER" id="PTHR37835">
    <property type="entry name" value="ALPHA-CLOSTRIPAIN"/>
    <property type="match status" value="1"/>
</dbReference>
<evidence type="ECO:0000259" key="1">
    <source>
        <dbReference type="Pfam" id="PF01471"/>
    </source>
</evidence>
<sequence>MAGPTLRLGSRGEEVRRLQELLRARGYRVQSDGYFGGSTYGAVLNLQQREGIPADGVAGPSTWQALGQAPQAMTARPPATAPGERAEWNVMIYMAGNNNLSDAAGRDLEELRAVQSYNGVRVTAFVKRQNTAGRAQHMEVSPGGAPDLIEELRAPVDSGNPQTVLDFVRWATRRAPARRYALVIWNHGGGWTPDDLDQLYTQVRGRSVRRDIESGYVRRSPRMTADGEPAYSELTRLAETPEITKAVFTTSLAEVLKLPDAQERAIASDDGTLHSLDTIELCNVMRRVHEELGRPIDLLGMDACLMSNLEVCYELREHVGTVVGSEELEPNEGWPYTEILSAMAANPRMDARELGRIIVEEYLKSYRGTRQTVTQCAVDVTRIEEFMREFETLAGGLRRQVEVNRSVVDSVQSVSTRFHVDRSLVDLRTMCLALVADSRTDPTLASVADKLLAIQAPGGFVIQEGHQGDKVEGCGGLSAYFPMERTISRYYADLQLAQHTDWDEFLREYGNARTIRR</sequence>
<evidence type="ECO:0000313" key="2">
    <source>
        <dbReference type="EMBL" id="TMR28406.1"/>
    </source>
</evidence>
<dbReference type="InterPro" id="IPR036366">
    <property type="entry name" value="PGBDSf"/>
</dbReference>
<dbReference type="SUPFAM" id="SSF47090">
    <property type="entry name" value="PGBD-like"/>
    <property type="match status" value="1"/>
</dbReference>
<dbReference type="Gene3D" id="3.40.50.11970">
    <property type="match status" value="1"/>
</dbReference>